<keyword evidence="3" id="KW-0227">DNA damage</keyword>
<dbReference type="GO" id="GO:0003697">
    <property type="term" value="F:single-stranded DNA binding"/>
    <property type="evidence" value="ECO:0007669"/>
    <property type="project" value="InterPro"/>
</dbReference>
<evidence type="ECO:0000256" key="4">
    <source>
        <dbReference type="ARBA" id="ARBA00022801"/>
    </source>
</evidence>
<evidence type="ECO:0000313" key="10">
    <source>
        <dbReference type="Proteomes" id="UP000664405"/>
    </source>
</evidence>
<dbReference type="Pfam" id="PF02586">
    <property type="entry name" value="SRAP"/>
    <property type="match status" value="1"/>
</dbReference>
<evidence type="ECO:0000256" key="3">
    <source>
        <dbReference type="ARBA" id="ARBA00022763"/>
    </source>
</evidence>
<keyword evidence="5" id="KW-0190">Covalent protein-DNA linkage</keyword>
<reference evidence="9" key="1">
    <citation type="submission" date="2020-12" db="EMBL/GenBank/DDBJ databases">
        <title>Oil enriched cultivation method for isolating marine PHA-producing bacteria.</title>
        <authorList>
            <person name="Zheng W."/>
            <person name="Yu S."/>
            <person name="Huang Y."/>
        </authorList>
    </citation>
    <scope>NUCLEOTIDE SEQUENCE</scope>
    <source>
        <strain evidence="9">SY-2-3</strain>
    </source>
</reference>
<evidence type="ECO:0000256" key="5">
    <source>
        <dbReference type="ARBA" id="ARBA00023124"/>
    </source>
</evidence>
<comment type="caution">
    <text evidence="9">The sequence shown here is derived from an EMBL/GenBank/DDBJ whole genome shotgun (WGS) entry which is preliminary data.</text>
</comment>
<keyword evidence="4 8" id="KW-0378">Hydrolase</keyword>
<sequence length="232" mass="26069">MCSRFDLNSDIRAFQVQLGLNMEDIRRMAMQDENRTANANDELRDDVSDDLDAAFEGLTGTRRPTDPIAVILPGQKVVIRSWGLTVPGLNSPMINARAETLREKPTFRPLLERRCLIPATGWYEWRKDGTAKHKNRITLPDHQPFLFAGLENGREATIITCAPSPAIAHIHNRMPAIIGPNHVAPWLDPMIGFEYLGHMLGPLPDHILAWHEETPGPQTSGPDRNQIDLFSK</sequence>
<dbReference type="Proteomes" id="UP000664405">
    <property type="component" value="Unassembled WGS sequence"/>
</dbReference>
<dbReference type="InterPro" id="IPR003738">
    <property type="entry name" value="SRAP"/>
</dbReference>
<proteinExistence type="inferred from homology"/>
<dbReference type="GO" id="GO:0006508">
    <property type="term" value="P:proteolysis"/>
    <property type="evidence" value="ECO:0007669"/>
    <property type="project" value="UniProtKB-KW"/>
</dbReference>
<organism evidence="9 10">
    <name type="scientific">Thalassospira povalilytica</name>
    <dbReference type="NCBI Taxonomy" id="732237"/>
    <lineage>
        <taxon>Bacteria</taxon>
        <taxon>Pseudomonadati</taxon>
        <taxon>Pseudomonadota</taxon>
        <taxon>Alphaproteobacteria</taxon>
        <taxon>Rhodospirillales</taxon>
        <taxon>Thalassospiraceae</taxon>
        <taxon>Thalassospira</taxon>
    </lineage>
</organism>
<keyword evidence="7" id="KW-0456">Lyase</keyword>
<dbReference type="EMBL" id="JAEKJW010000002">
    <property type="protein sequence ID" value="MBN8196749.1"/>
    <property type="molecule type" value="Genomic_DNA"/>
</dbReference>
<dbReference type="RefSeq" id="WP_206927309.1">
    <property type="nucleotide sequence ID" value="NZ_JAEKJW010000002.1"/>
</dbReference>
<comment type="similarity">
    <text evidence="1 8">Belongs to the SOS response-associated peptidase family.</text>
</comment>
<dbReference type="AlphaFoldDB" id="A0A8I1SJC9"/>
<evidence type="ECO:0000256" key="2">
    <source>
        <dbReference type="ARBA" id="ARBA00022670"/>
    </source>
</evidence>
<dbReference type="GO" id="GO:0106300">
    <property type="term" value="P:protein-DNA covalent cross-linking repair"/>
    <property type="evidence" value="ECO:0007669"/>
    <property type="project" value="InterPro"/>
</dbReference>
<evidence type="ECO:0000256" key="6">
    <source>
        <dbReference type="ARBA" id="ARBA00023125"/>
    </source>
</evidence>
<dbReference type="Gene3D" id="3.90.1680.10">
    <property type="entry name" value="SOS response associated peptidase-like"/>
    <property type="match status" value="1"/>
</dbReference>
<dbReference type="EC" id="3.4.-.-" evidence="8"/>
<dbReference type="SUPFAM" id="SSF143081">
    <property type="entry name" value="BB1717-like"/>
    <property type="match status" value="1"/>
</dbReference>
<evidence type="ECO:0000313" key="9">
    <source>
        <dbReference type="EMBL" id="MBN8196749.1"/>
    </source>
</evidence>
<dbReference type="InterPro" id="IPR036590">
    <property type="entry name" value="SRAP-like"/>
</dbReference>
<name>A0A8I1SJC9_9PROT</name>
<protein>
    <recommendedName>
        <fullName evidence="8">Abasic site processing protein</fullName>
        <ecNumber evidence="8">3.4.-.-</ecNumber>
    </recommendedName>
</protein>
<dbReference type="PANTHER" id="PTHR13604">
    <property type="entry name" value="DC12-RELATED"/>
    <property type="match status" value="1"/>
</dbReference>
<dbReference type="PANTHER" id="PTHR13604:SF0">
    <property type="entry name" value="ABASIC SITE PROCESSING PROTEIN HMCES"/>
    <property type="match status" value="1"/>
</dbReference>
<keyword evidence="2 8" id="KW-0645">Protease</keyword>
<evidence type="ECO:0000256" key="1">
    <source>
        <dbReference type="ARBA" id="ARBA00008136"/>
    </source>
</evidence>
<keyword evidence="6" id="KW-0238">DNA-binding</keyword>
<dbReference type="GO" id="GO:0008233">
    <property type="term" value="F:peptidase activity"/>
    <property type="evidence" value="ECO:0007669"/>
    <property type="project" value="UniProtKB-KW"/>
</dbReference>
<evidence type="ECO:0000256" key="8">
    <source>
        <dbReference type="RuleBase" id="RU364100"/>
    </source>
</evidence>
<evidence type="ECO:0000256" key="7">
    <source>
        <dbReference type="ARBA" id="ARBA00023239"/>
    </source>
</evidence>
<dbReference type="GO" id="GO:0016829">
    <property type="term" value="F:lyase activity"/>
    <property type="evidence" value="ECO:0007669"/>
    <property type="project" value="UniProtKB-KW"/>
</dbReference>
<gene>
    <name evidence="9" type="ORF">JF547_09765</name>
</gene>
<accession>A0A8I1SJC9</accession>